<comment type="cofactor">
    <cofactor evidence="6">
        <name>FAD</name>
        <dbReference type="ChEBI" id="CHEBI:57692"/>
    </cofactor>
</comment>
<dbReference type="InterPro" id="IPR050982">
    <property type="entry name" value="Auxin_biosynth/cation_transpt"/>
</dbReference>
<proteinExistence type="inferred from homology"/>
<dbReference type="PANTHER" id="PTHR43539">
    <property type="entry name" value="FLAVIN-BINDING MONOOXYGENASE-LIKE PROTEIN (AFU_ORTHOLOGUE AFUA_4G09220)"/>
    <property type="match status" value="1"/>
</dbReference>
<dbReference type="SUPFAM" id="SSF51905">
    <property type="entry name" value="FAD/NAD(P)-binding domain"/>
    <property type="match status" value="2"/>
</dbReference>
<dbReference type="AlphaFoldDB" id="A0AAD8W0I2"/>
<evidence type="ECO:0000256" key="4">
    <source>
        <dbReference type="ARBA" id="ARBA00023002"/>
    </source>
</evidence>
<keyword evidence="8" id="KW-1185">Reference proteome</keyword>
<dbReference type="Gene3D" id="3.50.50.60">
    <property type="entry name" value="FAD/NAD(P)-binding domain"/>
    <property type="match status" value="1"/>
</dbReference>
<evidence type="ECO:0000313" key="7">
    <source>
        <dbReference type="EMBL" id="KAK1628338.1"/>
    </source>
</evidence>
<keyword evidence="3 6" id="KW-0274">FAD</keyword>
<dbReference type="InterPro" id="IPR000960">
    <property type="entry name" value="Flavin_mOase"/>
</dbReference>
<evidence type="ECO:0000256" key="5">
    <source>
        <dbReference type="ARBA" id="ARBA00047707"/>
    </source>
</evidence>
<gene>
    <name evidence="7" type="ORF">QYE76_002653</name>
</gene>
<dbReference type="InterPro" id="IPR036188">
    <property type="entry name" value="FAD/NAD-bd_sf"/>
</dbReference>
<dbReference type="GO" id="GO:0103075">
    <property type="term" value="F:indole-3-pyruvate monooxygenase activity"/>
    <property type="evidence" value="ECO:0007669"/>
    <property type="project" value="UniProtKB-EC"/>
</dbReference>
<name>A0AAD8W0I2_LOLMU</name>
<dbReference type="Pfam" id="PF00743">
    <property type="entry name" value="FMO-like"/>
    <property type="match status" value="1"/>
</dbReference>
<dbReference type="EMBL" id="JAUUTY010000005">
    <property type="protein sequence ID" value="KAK1628338.1"/>
    <property type="molecule type" value="Genomic_DNA"/>
</dbReference>
<evidence type="ECO:0000313" key="8">
    <source>
        <dbReference type="Proteomes" id="UP001231189"/>
    </source>
</evidence>
<comment type="caution">
    <text evidence="7">The sequence shown here is derived from an EMBL/GenBank/DDBJ whole genome shotgun (WGS) entry which is preliminary data.</text>
</comment>
<dbReference type="PIRSF" id="PIRSF000332">
    <property type="entry name" value="FMO"/>
    <property type="match status" value="1"/>
</dbReference>
<accession>A0AAD8W0I2</accession>
<keyword evidence="4 6" id="KW-0560">Oxidoreductase</keyword>
<dbReference type="InterPro" id="IPR020946">
    <property type="entry name" value="Flavin_mOase-like"/>
</dbReference>
<dbReference type="GO" id="GO:0004499">
    <property type="term" value="F:N,N-dimethylaniline monooxygenase activity"/>
    <property type="evidence" value="ECO:0007669"/>
    <property type="project" value="InterPro"/>
</dbReference>
<keyword evidence="2 6" id="KW-0285">Flavoprotein</keyword>
<keyword evidence="6" id="KW-0503">Monooxygenase</keyword>
<organism evidence="7 8">
    <name type="scientific">Lolium multiflorum</name>
    <name type="common">Italian ryegrass</name>
    <name type="synonym">Lolium perenne subsp. multiflorum</name>
    <dbReference type="NCBI Taxonomy" id="4521"/>
    <lineage>
        <taxon>Eukaryota</taxon>
        <taxon>Viridiplantae</taxon>
        <taxon>Streptophyta</taxon>
        <taxon>Embryophyta</taxon>
        <taxon>Tracheophyta</taxon>
        <taxon>Spermatophyta</taxon>
        <taxon>Magnoliopsida</taxon>
        <taxon>Liliopsida</taxon>
        <taxon>Poales</taxon>
        <taxon>Poaceae</taxon>
        <taxon>BOP clade</taxon>
        <taxon>Pooideae</taxon>
        <taxon>Poodae</taxon>
        <taxon>Poeae</taxon>
        <taxon>Poeae Chloroplast Group 2 (Poeae type)</taxon>
        <taxon>Loliodinae</taxon>
        <taxon>Loliinae</taxon>
        <taxon>Lolium</taxon>
    </lineage>
</organism>
<sequence>MPYPNDSPTYVPKDQFLRYMDDYVEKFHISPRFNTLVESCMYDEKSNCWNIMARDIVNGTILDYASKFVVVATGENSEGIIPNIDGLQSFQGEAIHSSSYNSGSDYVGKSVLVVGCGNSGFEIARDLAVYGANTSIVIRSPFHVMTKELIHLGMILARWPISLRLVDFILLLFAHILFGDLSRYGIVRPNMGPLVLKAKTGRSAVIDTGTTTLIKKGDIKVFGPIHRIRGNLIEFEDGNERYYDTIIFATGYKSTTNMWLKKDVTMLNSDGMPKNDFPNHWKGANGLYCVGFARRGLLGIAHDAKIVASDIQANIQMILFD</sequence>
<protein>
    <recommendedName>
        <fullName evidence="6">Flavin-containing monooxygenase</fullName>
        <ecNumber evidence="6">1.-.-.-</ecNumber>
    </recommendedName>
</protein>
<reference evidence="7" key="1">
    <citation type="submission" date="2023-07" db="EMBL/GenBank/DDBJ databases">
        <title>A chromosome-level genome assembly of Lolium multiflorum.</title>
        <authorList>
            <person name="Chen Y."/>
            <person name="Copetti D."/>
            <person name="Kolliker R."/>
            <person name="Studer B."/>
        </authorList>
    </citation>
    <scope>NUCLEOTIDE SEQUENCE</scope>
    <source>
        <strain evidence="7">02402/16</strain>
        <tissue evidence="7">Leaf</tissue>
    </source>
</reference>
<dbReference type="PANTHER" id="PTHR43539:SF9">
    <property type="entry name" value="INDOLE-3-PYRUVATE MONOOXYGENASE YUCCA11-RELATED"/>
    <property type="match status" value="1"/>
</dbReference>
<dbReference type="GO" id="GO:0050660">
    <property type="term" value="F:flavin adenine dinucleotide binding"/>
    <property type="evidence" value="ECO:0007669"/>
    <property type="project" value="InterPro"/>
</dbReference>
<evidence type="ECO:0000256" key="6">
    <source>
        <dbReference type="RuleBase" id="RU361177"/>
    </source>
</evidence>
<evidence type="ECO:0000256" key="2">
    <source>
        <dbReference type="ARBA" id="ARBA00022630"/>
    </source>
</evidence>
<comment type="catalytic activity">
    <reaction evidence="5">
        <text>indole-3-pyruvate + NADPH + O2 + H(+) = (indol-3-yl)acetate + CO2 + NADP(+) + H2O</text>
        <dbReference type="Rhea" id="RHEA:34331"/>
        <dbReference type="ChEBI" id="CHEBI:15377"/>
        <dbReference type="ChEBI" id="CHEBI:15378"/>
        <dbReference type="ChEBI" id="CHEBI:15379"/>
        <dbReference type="ChEBI" id="CHEBI:16526"/>
        <dbReference type="ChEBI" id="CHEBI:17640"/>
        <dbReference type="ChEBI" id="CHEBI:30854"/>
        <dbReference type="ChEBI" id="CHEBI:57783"/>
        <dbReference type="ChEBI" id="CHEBI:58349"/>
        <dbReference type="EC" id="1.14.13.168"/>
    </reaction>
</comment>
<dbReference type="EC" id="1.-.-.-" evidence="6"/>
<evidence type="ECO:0000256" key="3">
    <source>
        <dbReference type="ARBA" id="ARBA00022827"/>
    </source>
</evidence>
<dbReference type="Proteomes" id="UP001231189">
    <property type="component" value="Unassembled WGS sequence"/>
</dbReference>
<comment type="similarity">
    <text evidence="1 6">Belongs to the FMO family.</text>
</comment>
<dbReference type="GO" id="GO:0050661">
    <property type="term" value="F:NADP binding"/>
    <property type="evidence" value="ECO:0007669"/>
    <property type="project" value="InterPro"/>
</dbReference>
<evidence type="ECO:0000256" key="1">
    <source>
        <dbReference type="ARBA" id="ARBA00009183"/>
    </source>
</evidence>